<dbReference type="SUPFAM" id="SSF56436">
    <property type="entry name" value="C-type lectin-like"/>
    <property type="match status" value="1"/>
</dbReference>
<dbReference type="CDD" id="cd00037">
    <property type="entry name" value="CLECT"/>
    <property type="match status" value="1"/>
</dbReference>
<dbReference type="InterPro" id="IPR016187">
    <property type="entry name" value="CTDL_fold"/>
</dbReference>
<evidence type="ECO:0000313" key="1">
    <source>
        <dbReference type="EMBL" id="KAK4297260.1"/>
    </source>
</evidence>
<dbReference type="InterPro" id="IPR016186">
    <property type="entry name" value="C-type_lectin-like/link_sf"/>
</dbReference>
<keyword evidence="2" id="KW-1185">Reference proteome</keyword>
<comment type="caution">
    <text evidence="1">The sequence shown here is derived from an EMBL/GenBank/DDBJ whole genome shotgun (WGS) entry which is preliminary data.</text>
</comment>
<evidence type="ECO:0000313" key="2">
    <source>
        <dbReference type="Proteomes" id="UP001292094"/>
    </source>
</evidence>
<evidence type="ECO:0008006" key="3">
    <source>
        <dbReference type="Google" id="ProtNLM"/>
    </source>
</evidence>
<dbReference type="EMBL" id="JAWZYT010003678">
    <property type="protein sequence ID" value="KAK4297260.1"/>
    <property type="molecule type" value="Genomic_DNA"/>
</dbReference>
<accession>A0AAE1TW30</accession>
<gene>
    <name evidence="1" type="ORF">Pmani_030303</name>
</gene>
<sequence length="194" mass="22201">MYVVGMACGIGPEVMNKDLVMIHARKIPSTFINFKTTVSSACKCKLQCFIIPDCLCITAEIINITSVSCQGSYEDVPYTSLEDNNNTFTFYWRKYERVGNWYYRVGLEEASWFDASMVCYAEGGQLMVAHSDLLQQHLISLFNSHGYKLHIHYNKEVMGNRCFAAYIDMSVTKVVFSNVEFCGVLQSYICQRNY</sequence>
<name>A0AAE1TW30_9EUCA</name>
<dbReference type="Gene3D" id="3.10.100.10">
    <property type="entry name" value="Mannose-Binding Protein A, subunit A"/>
    <property type="match status" value="1"/>
</dbReference>
<dbReference type="Proteomes" id="UP001292094">
    <property type="component" value="Unassembled WGS sequence"/>
</dbReference>
<protein>
    <recommendedName>
        <fullName evidence="3">C-type lectin domain-containing protein</fullName>
    </recommendedName>
</protein>
<organism evidence="1 2">
    <name type="scientific">Petrolisthes manimaculis</name>
    <dbReference type="NCBI Taxonomy" id="1843537"/>
    <lineage>
        <taxon>Eukaryota</taxon>
        <taxon>Metazoa</taxon>
        <taxon>Ecdysozoa</taxon>
        <taxon>Arthropoda</taxon>
        <taxon>Crustacea</taxon>
        <taxon>Multicrustacea</taxon>
        <taxon>Malacostraca</taxon>
        <taxon>Eumalacostraca</taxon>
        <taxon>Eucarida</taxon>
        <taxon>Decapoda</taxon>
        <taxon>Pleocyemata</taxon>
        <taxon>Anomura</taxon>
        <taxon>Galatheoidea</taxon>
        <taxon>Porcellanidae</taxon>
        <taxon>Petrolisthes</taxon>
    </lineage>
</organism>
<reference evidence="1" key="1">
    <citation type="submission" date="2023-11" db="EMBL/GenBank/DDBJ databases">
        <title>Genome assemblies of two species of porcelain crab, Petrolisthes cinctipes and Petrolisthes manimaculis (Anomura: Porcellanidae).</title>
        <authorList>
            <person name="Angst P."/>
        </authorList>
    </citation>
    <scope>NUCLEOTIDE SEQUENCE</scope>
    <source>
        <strain evidence="1">PB745_02</strain>
        <tissue evidence="1">Gill</tissue>
    </source>
</reference>
<proteinExistence type="predicted"/>
<dbReference type="AlphaFoldDB" id="A0AAE1TW30"/>